<dbReference type="AlphaFoldDB" id="A0A835K821"/>
<dbReference type="Proteomes" id="UP000657918">
    <property type="component" value="Chromosome 4"/>
</dbReference>
<accession>A0A835K821</accession>
<dbReference type="Gene3D" id="3.80.10.10">
    <property type="entry name" value="Ribonuclease Inhibitor"/>
    <property type="match status" value="1"/>
</dbReference>
<dbReference type="SUPFAM" id="SSF52047">
    <property type="entry name" value="RNI-like"/>
    <property type="match status" value="1"/>
</dbReference>
<sequence length="604" mass="68523">MLKLQSPLTGEKNLRPKSGRKPLQPKNSPATPLTQIQILKPKQEWTEFAVVKDSNKENHPIHITTPPRPIVEPLGSSLAEELSAIKKKLERLRSDRERTEKMLEERAMVLDLQTKELEQRGEAQKRLEIEVDRLYRLKELHSYSMRISPIRTLREKEHEKKMSEAQPLVNEAEELEESVGDNAMQSPSSSWGSENSVSSQLVAVKTETSTIIIRFIHVEARKKIVEDGKELSETKDLVMLTWTFITRAATFEVPRHGYNFGNFNLELIGSLQNLRYLRLSHCAFRGAIPCQLRNISRLVFLDLSYTDFLEAESLMWLSYLPSLKHLDMSSLNLSQAVDWFRAINSLPSLLSLHLSYCQLSLVVPPSTPSHANHSSASLADFDLSTKVFHLPISLEYLDLCDNYLQGPIPDGFIAMDSLKHLDLSLNGLEGDIPRGLGNLYSLDHLHFYYNRITGGPSILLNCSLMRELELGYNKLNRCLTQKKSNLKVLDLSYNFMTGVISEIHISNRVRLKELDISFNSFNLTLSSSWVSPFLIESLTMRSCTIGGGKKLYYLDLSDNFLSGLSDCWMYKEHSDLSCNNLSGETPDRVTSLPGLIGLNLSHDQ</sequence>
<reference evidence="2 3" key="1">
    <citation type="submission" date="2020-10" db="EMBL/GenBank/DDBJ databases">
        <title>Plant Genome Project.</title>
        <authorList>
            <person name="Zhang R.-G."/>
        </authorList>
    </citation>
    <scope>NUCLEOTIDE SEQUENCE [LARGE SCALE GENOMIC DNA]</scope>
    <source>
        <strain evidence="2">FAFU-HL-1</strain>
        <tissue evidence="2">Leaf</tissue>
    </source>
</reference>
<dbReference type="InterPro" id="IPR032675">
    <property type="entry name" value="LRR_dom_sf"/>
</dbReference>
<keyword evidence="3" id="KW-1185">Reference proteome</keyword>
<organism evidence="2 3">
    <name type="scientific">Salix dunnii</name>
    <dbReference type="NCBI Taxonomy" id="1413687"/>
    <lineage>
        <taxon>Eukaryota</taxon>
        <taxon>Viridiplantae</taxon>
        <taxon>Streptophyta</taxon>
        <taxon>Embryophyta</taxon>
        <taxon>Tracheophyta</taxon>
        <taxon>Spermatophyta</taxon>
        <taxon>Magnoliopsida</taxon>
        <taxon>eudicotyledons</taxon>
        <taxon>Gunneridae</taxon>
        <taxon>Pentapetalae</taxon>
        <taxon>rosids</taxon>
        <taxon>fabids</taxon>
        <taxon>Malpighiales</taxon>
        <taxon>Salicaceae</taxon>
        <taxon>Saliceae</taxon>
        <taxon>Salix</taxon>
    </lineage>
</organism>
<feature type="compositionally biased region" description="Polar residues" evidence="1">
    <location>
        <begin position="25"/>
        <end position="37"/>
    </location>
</feature>
<proteinExistence type="predicted"/>
<comment type="caution">
    <text evidence="2">The sequence shown here is derived from an EMBL/GenBank/DDBJ whole genome shotgun (WGS) entry which is preliminary data.</text>
</comment>
<dbReference type="Pfam" id="PF13855">
    <property type="entry name" value="LRR_8"/>
    <property type="match status" value="1"/>
</dbReference>
<evidence type="ECO:0000313" key="2">
    <source>
        <dbReference type="EMBL" id="KAF9684870.1"/>
    </source>
</evidence>
<dbReference type="InterPro" id="IPR001611">
    <property type="entry name" value="Leu-rich_rpt"/>
</dbReference>
<dbReference type="OrthoDB" id="982181at2759"/>
<dbReference type="PANTHER" id="PTHR36790">
    <property type="entry name" value="MYELIN TRANSCRIPTION FACTOR"/>
    <property type="match status" value="1"/>
</dbReference>
<feature type="region of interest" description="Disordered" evidence="1">
    <location>
        <begin position="1"/>
        <end position="37"/>
    </location>
</feature>
<dbReference type="PANTHER" id="PTHR36790:SF1">
    <property type="entry name" value="MYELIN TRANSCRIPTION FACTOR"/>
    <property type="match status" value="1"/>
</dbReference>
<dbReference type="Pfam" id="PF00560">
    <property type="entry name" value="LRR_1"/>
    <property type="match status" value="1"/>
</dbReference>
<protein>
    <submittedName>
        <fullName evidence="2">Uncharacterized protein</fullName>
    </submittedName>
</protein>
<evidence type="ECO:0000256" key="1">
    <source>
        <dbReference type="SAM" id="MobiDB-lite"/>
    </source>
</evidence>
<evidence type="ECO:0000313" key="3">
    <source>
        <dbReference type="Proteomes" id="UP000657918"/>
    </source>
</evidence>
<dbReference type="EMBL" id="JADGMS010000004">
    <property type="protein sequence ID" value="KAF9684870.1"/>
    <property type="molecule type" value="Genomic_DNA"/>
</dbReference>
<gene>
    <name evidence="2" type="ORF">SADUNF_Sadunf04G0163400</name>
</gene>
<name>A0A835K821_9ROSI</name>